<dbReference type="Proteomes" id="UP000321922">
    <property type="component" value="Unassembled WGS sequence"/>
</dbReference>
<dbReference type="OrthoDB" id="5825090at2"/>
<evidence type="ECO:0000313" key="1">
    <source>
        <dbReference type="EMBL" id="GEM77328.1"/>
    </source>
</evidence>
<gene>
    <name evidence="1" type="ORF">VSA01S_34400</name>
</gene>
<sequence>MQHGMLSSLLLYMSLSTLPILVSAKEMQSLEVEQWLQDAYLVNTVSKLLEDISDDDIKRVKYSLTQLTALQQEVVRLLLLEQLEQQAVPSTEKLSSFVQSQMGLTPKYQILEYGDGYEFSVPAFNFPVVASRILKRWKLERERKELALQAERYELNLKIWLSEKPQLKKSREALLINELEHFSSEALNELTKQLTCSNVTSWLPSTPIVVRLAQLTGDSSVYDMLWRMRADYHGQTELLRLSESGDEFSLQQMMNATANPTLKPYAMKLLADIEPMSLEVKQFLSGKTAHLKRAWVVKELTDQIDNARFDTAVSSKKKAEDN</sequence>
<proteinExistence type="predicted"/>
<name>A0A511QJ26_9VIBR</name>
<dbReference type="RefSeq" id="WP_039980289.1">
    <property type="nucleotide sequence ID" value="NZ_BAOJ01000030.1"/>
</dbReference>
<protein>
    <submittedName>
        <fullName evidence="1">Uncharacterized protein</fullName>
    </submittedName>
</protein>
<accession>A0A511QJ26</accession>
<comment type="caution">
    <text evidence="1">The sequence shown here is derived from an EMBL/GenBank/DDBJ whole genome shotgun (WGS) entry which is preliminary data.</text>
</comment>
<organism evidence="1 2">
    <name type="scientific">Vibrio sagamiensis NBRC 104589</name>
    <dbReference type="NCBI Taxonomy" id="1219064"/>
    <lineage>
        <taxon>Bacteria</taxon>
        <taxon>Pseudomonadati</taxon>
        <taxon>Pseudomonadota</taxon>
        <taxon>Gammaproteobacteria</taxon>
        <taxon>Vibrionales</taxon>
        <taxon>Vibrionaceae</taxon>
        <taxon>Vibrio</taxon>
    </lineage>
</organism>
<dbReference type="EMBL" id="BJXJ01000049">
    <property type="protein sequence ID" value="GEM77328.1"/>
    <property type="molecule type" value="Genomic_DNA"/>
</dbReference>
<keyword evidence="2" id="KW-1185">Reference proteome</keyword>
<evidence type="ECO:0000313" key="2">
    <source>
        <dbReference type="Proteomes" id="UP000321922"/>
    </source>
</evidence>
<dbReference type="AlphaFoldDB" id="A0A511QJ26"/>
<reference evidence="1 2" key="1">
    <citation type="submission" date="2019-07" db="EMBL/GenBank/DDBJ databases">
        <title>Whole genome shotgun sequence of Vibrio sagamiensis NBRC 104589.</title>
        <authorList>
            <person name="Hosoyama A."/>
            <person name="Uohara A."/>
            <person name="Ohji S."/>
            <person name="Ichikawa N."/>
        </authorList>
    </citation>
    <scope>NUCLEOTIDE SEQUENCE [LARGE SCALE GENOMIC DNA]</scope>
    <source>
        <strain evidence="1 2">NBRC 104589</strain>
    </source>
</reference>